<keyword evidence="12" id="KW-0564">Palmitate</keyword>
<evidence type="ECO:0000259" key="18">
    <source>
        <dbReference type="Pfam" id="PF22461"/>
    </source>
</evidence>
<evidence type="ECO:0000256" key="10">
    <source>
        <dbReference type="ARBA" id="ARBA00023114"/>
    </source>
</evidence>
<feature type="region of interest" description="Disordered" evidence="15">
    <location>
        <begin position="1"/>
        <end position="20"/>
    </location>
</feature>
<keyword evidence="13" id="KW-0998">Cell outer membrane</keyword>
<name>A0A7Y9R338_9BURK</name>
<dbReference type="PANTHER" id="PTHR33619:SF3">
    <property type="entry name" value="POLYSACCHARIDE EXPORT PROTEIN GFCE-RELATED"/>
    <property type="match status" value="1"/>
</dbReference>
<feature type="domain" description="Polysaccharide export protein N-terminal" evidence="16">
    <location>
        <begin position="75"/>
        <end position="138"/>
    </location>
</feature>
<dbReference type="Gene3D" id="3.30.1950.10">
    <property type="entry name" value="wza like domain"/>
    <property type="match status" value="1"/>
</dbReference>
<evidence type="ECO:0000256" key="14">
    <source>
        <dbReference type="ARBA" id="ARBA00023288"/>
    </source>
</evidence>
<dbReference type="Pfam" id="PF02563">
    <property type="entry name" value="Poly_export"/>
    <property type="match status" value="1"/>
</dbReference>
<dbReference type="GO" id="GO:0009279">
    <property type="term" value="C:cell outer membrane"/>
    <property type="evidence" value="ECO:0007669"/>
    <property type="project" value="UniProtKB-SubCell"/>
</dbReference>
<dbReference type="InterPro" id="IPR054765">
    <property type="entry name" value="SLBB_dom"/>
</dbReference>
<evidence type="ECO:0000256" key="5">
    <source>
        <dbReference type="ARBA" id="ARBA00022597"/>
    </source>
</evidence>
<dbReference type="GO" id="GO:0046930">
    <property type="term" value="C:pore complex"/>
    <property type="evidence" value="ECO:0007669"/>
    <property type="project" value="UniProtKB-KW"/>
</dbReference>
<dbReference type="RefSeq" id="WP_179635258.1">
    <property type="nucleotide sequence ID" value="NZ_JACCFH010000001.1"/>
</dbReference>
<dbReference type="Pfam" id="PF22461">
    <property type="entry name" value="SLBB_2"/>
    <property type="match status" value="1"/>
</dbReference>
<evidence type="ECO:0000256" key="15">
    <source>
        <dbReference type="SAM" id="MobiDB-lite"/>
    </source>
</evidence>
<keyword evidence="4" id="KW-1134">Transmembrane beta strand</keyword>
<protein>
    <submittedName>
        <fullName evidence="19">Protein involved in polysaccharide export with SLBB domain</fullName>
    </submittedName>
</protein>
<keyword evidence="8" id="KW-0625">Polysaccharide transport</keyword>
<keyword evidence="11" id="KW-0472">Membrane</keyword>
<evidence type="ECO:0000256" key="9">
    <source>
        <dbReference type="ARBA" id="ARBA00023065"/>
    </source>
</evidence>
<evidence type="ECO:0000256" key="13">
    <source>
        <dbReference type="ARBA" id="ARBA00023237"/>
    </source>
</evidence>
<keyword evidence="7" id="KW-0732">Signal</keyword>
<keyword evidence="20" id="KW-1185">Reference proteome</keyword>
<evidence type="ECO:0000256" key="3">
    <source>
        <dbReference type="ARBA" id="ARBA00022448"/>
    </source>
</evidence>
<keyword evidence="3" id="KW-0813">Transport</keyword>
<comment type="subcellular location">
    <subcellularLocation>
        <location evidence="1">Cell outer membrane</location>
        <topology evidence="1">Multi-pass membrane protein</topology>
    </subcellularLocation>
</comment>
<keyword evidence="6" id="KW-0812">Transmembrane</keyword>
<keyword evidence="9" id="KW-0406">Ion transport</keyword>
<dbReference type="Pfam" id="PF10531">
    <property type="entry name" value="SLBB"/>
    <property type="match status" value="1"/>
</dbReference>
<evidence type="ECO:0000313" key="20">
    <source>
        <dbReference type="Proteomes" id="UP000518288"/>
    </source>
</evidence>
<dbReference type="GO" id="GO:0006811">
    <property type="term" value="P:monoatomic ion transport"/>
    <property type="evidence" value="ECO:0007669"/>
    <property type="project" value="UniProtKB-KW"/>
</dbReference>
<evidence type="ECO:0000259" key="16">
    <source>
        <dbReference type="Pfam" id="PF02563"/>
    </source>
</evidence>
<comment type="caution">
    <text evidence="19">The sequence shown here is derived from an EMBL/GenBank/DDBJ whole genome shotgun (WGS) entry which is preliminary data.</text>
</comment>
<accession>A0A7Y9R338</accession>
<dbReference type="GO" id="GO:0015159">
    <property type="term" value="F:polysaccharide transmembrane transporter activity"/>
    <property type="evidence" value="ECO:0007669"/>
    <property type="project" value="InterPro"/>
</dbReference>
<dbReference type="Gene3D" id="3.10.560.10">
    <property type="entry name" value="Outer membrane lipoprotein wza domain like"/>
    <property type="match status" value="2"/>
</dbReference>
<evidence type="ECO:0000256" key="6">
    <source>
        <dbReference type="ARBA" id="ARBA00022692"/>
    </source>
</evidence>
<evidence type="ECO:0000256" key="7">
    <source>
        <dbReference type="ARBA" id="ARBA00022729"/>
    </source>
</evidence>
<evidence type="ECO:0000256" key="12">
    <source>
        <dbReference type="ARBA" id="ARBA00023139"/>
    </source>
</evidence>
<comment type="similarity">
    <text evidence="2">Belongs to the BexD/CtrA/VexA family.</text>
</comment>
<dbReference type="InterPro" id="IPR049712">
    <property type="entry name" value="Poly_export"/>
</dbReference>
<gene>
    <name evidence="19" type="ORF">BDD16_003629</name>
</gene>
<dbReference type="InterPro" id="IPR003715">
    <property type="entry name" value="Poly_export_N"/>
</dbReference>
<dbReference type="Proteomes" id="UP000518288">
    <property type="component" value="Unassembled WGS sequence"/>
</dbReference>
<sequence>MTQHTALSNASAHTRNQPHTWRQRVQATVVCAGLWTGSVVLAAEPAPLPTNPPVPVFGAQMFNGRFAGQSFSGFNPEYQIAPGDKVQVRLWGTFTLDTTQTVDAQGNIFLPSLGPVRVQGVRNGELGALIQNSVKRVYRASVYSYATLEAAQPVKVYVTGFVRQPGLYNGLSSDSVLHYLDQAGGIDAERGSYLAVDVLRHGRSHARIDLYRFLLEGRMEALQLHDGDTIFVAPRQSSVRVGGDVANAGIFEFRGADIPASQILAMAQAKATATHLSIVRQVGPERRSEHHPIAEAATVRIGNGDEVTLMSDKVPGTILVRIEGAHRGERSVVLPYGAKLSDAMALLRPAPQAQLEALQVFRKSIAARQRDMITLSLDKLETQVLTARSATSEEAALRAREAELVMKFTSRARNVEPKGQLVLPSLDSAAQTLLEDGDTLVLPERSSQVTVHGEVLFPLAIQHDPQRTVASYIGLAGGYTQNADTSRVLRMARNGTVVETRLDAVPLPGEELMVLPAAGAKNIEVTRGITQILYQIAVVARVALGL</sequence>
<dbReference type="PANTHER" id="PTHR33619">
    <property type="entry name" value="POLYSACCHARIDE EXPORT PROTEIN GFCE-RELATED"/>
    <property type="match status" value="1"/>
</dbReference>
<keyword evidence="14" id="KW-0449">Lipoprotein</keyword>
<feature type="domain" description="SLBB" evidence="18">
    <location>
        <begin position="155"/>
        <end position="232"/>
    </location>
</feature>
<evidence type="ECO:0000256" key="2">
    <source>
        <dbReference type="ARBA" id="ARBA00009450"/>
    </source>
</evidence>
<evidence type="ECO:0000256" key="11">
    <source>
        <dbReference type="ARBA" id="ARBA00023136"/>
    </source>
</evidence>
<proteinExistence type="inferred from homology"/>
<reference evidence="19 20" key="1">
    <citation type="submission" date="2020-07" db="EMBL/GenBank/DDBJ databases">
        <title>Genomic Encyclopedia of Archaeal and Bacterial Type Strains, Phase II (KMG-II): from individual species to whole genera.</title>
        <authorList>
            <person name="Goeker M."/>
        </authorList>
    </citation>
    <scope>NUCLEOTIDE SEQUENCE [LARGE SCALE GENOMIC DNA]</scope>
    <source>
        <strain evidence="19 20">DSM 21226</strain>
    </source>
</reference>
<evidence type="ECO:0000256" key="1">
    <source>
        <dbReference type="ARBA" id="ARBA00004571"/>
    </source>
</evidence>
<evidence type="ECO:0000313" key="19">
    <source>
        <dbReference type="EMBL" id="NYG34643.1"/>
    </source>
</evidence>
<organism evidence="19 20">
    <name type="scientific">Sphaerotilus montanus</name>
    <dbReference type="NCBI Taxonomy" id="522889"/>
    <lineage>
        <taxon>Bacteria</taxon>
        <taxon>Pseudomonadati</taxon>
        <taxon>Pseudomonadota</taxon>
        <taxon>Betaproteobacteria</taxon>
        <taxon>Burkholderiales</taxon>
        <taxon>Sphaerotilaceae</taxon>
        <taxon>Sphaerotilus</taxon>
    </lineage>
</organism>
<feature type="domain" description="Soluble ligand binding" evidence="17">
    <location>
        <begin position="449"/>
        <end position="497"/>
    </location>
</feature>
<dbReference type="GO" id="GO:0015288">
    <property type="term" value="F:porin activity"/>
    <property type="evidence" value="ECO:0007669"/>
    <property type="project" value="UniProtKB-KW"/>
</dbReference>
<evidence type="ECO:0000259" key="17">
    <source>
        <dbReference type="Pfam" id="PF10531"/>
    </source>
</evidence>
<keyword evidence="10" id="KW-0626">Porin</keyword>
<dbReference type="InterPro" id="IPR019554">
    <property type="entry name" value="Soluble_ligand-bd"/>
</dbReference>
<dbReference type="AlphaFoldDB" id="A0A7Y9R338"/>
<evidence type="ECO:0000256" key="8">
    <source>
        <dbReference type="ARBA" id="ARBA00023047"/>
    </source>
</evidence>
<evidence type="ECO:0000256" key="4">
    <source>
        <dbReference type="ARBA" id="ARBA00022452"/>
    </source>
</evidence>
<dbReference type="EMBL" id="JACCFH010000001">
    <property type="protein sequence ID" value="NYG34643.1"/>
    <property type="molecule type" value="Genomic_DNA"/>
</dbReference>
<keyword evidence="5" id="KW-0762">Sugar transport</keyword>